<keyword evidence="10" id="KW-0472">Membrane</keyword>
<dbReference type="InterPro" id="IPR033121">
    <property type="entry name" value="PEPTIDASE_A1"/>
</dbReference>
<dbReference type="InterPro" id="IPR001461">
    <property type="entry name" value="Aspartic_peptidase_A1"/>
</dbReference>
<evidence type="ECO:0000256" key="5">
    <source>
        <dbReference type="ARBA" id="ARBA00022801"/>
    </source>
</evidence>
<feature type="active site" evidence="6">
    <location>
        <position position="284"/>
    </location>
</feature>
<feature type="transmembrane region" description="Helical" evidence="10">
    <location>
        <begin position="486"/>
        <end position="504"/>
    </location>
</feature>
<dbReference type="Pfam" id="PF00026">
    <property type="entry name" value="Asp"/>
    <property type="match status" value="1"/>
</dbReference>
<keyword evidence="3 11" id="KW-0732">Signal</keyword>
<evidence type="ECO:0000256" key="2">
    <source>
        <dbReference type="ARBA" id="ARBA00022670"/>
    </source>
</evidence>
<dbReference type="PROSITE" id="PS00141">
    <property type="entry name" value="ASP_PROTEASE"/>
    <property type="match status" value="2"/>
</dbReference>
<keyword evidence="2 8" id="KW-0645">Protease</keyword>
<keyword evidence="5 8" id="KW-0378">Hydrolase</keyword>
<name>A0AAN6TMY0_9PEZI</name>
<evidence type="ECO:0000313" key="14">
    <source>
        <dbReference type="Proteomes" id="UP001302812"/>
    </source>
</evidence>
<organism evidence="13 14">
    <name type="scientific">Canariomyces notabilis</name>
    <dbReference type="NCBI Taxonomy" id="2074819"/>
    <lineage>
        <taxon>Eukaryota</taxon>
        <taxon>Fungi</taxon>
        <taxon>Dikarya</taxon>
        <taxon>Ascomycota</taxon>
        <taxon>Pezizomycotina</taxon>
        <taxon>Sordariomycetes</taxon>
        <taxon>Sordariomycetidae</taxon>
        <taxon>Sordariales</taxon>
        <taxon>Chaetomiaceae</taxon>
        <taxon>Canariomyces</taxon>
    </lineage>
</organism>
<feature type="disulfide bond" evidence="7">
    <location>
        <begin position="319"/>
        <end position="373"/>
    </location>
</feature>
<keyword evidence="7" id="KW-1015">Disulfide bond</keyword>
<feature type="compositionally biased region" description="Low complexity" evidence="9">
    <location>
        <begin position="459"/>
        <end position="475"/>
    </location>
</feature>
<evidence type="ECO:0000256" key="7">
    <source>
        <dbReference type="PIRSR" id="PIRSR601461-2"/>
    </source>
</evidence>
<dbReference type="PROSITE" id="PS51767">
    <property type="entry name" value="PEPTIDASE_A1"/>
    <property type="match status" value="1"/>
</dbReference>
<feature type="domain" description="Peptidase A1" evidence="12">
    <location>
        <begin position="59"/>
        <end position="416"/>
    </location>
</feature>
<evidence type="ECO:0000256" key="8">
    <source>
        <dbReference type="RuleBase" id="RU000454"/>
    </source>
</evidence>
<dbReference type="InterPro" id="IPR001969">
    <property type="entry name" value="Aspartic_peptidase_AS"/>
</dbReference>
<feature type="signal peptide" evidence="11">
    <location>
        <begin position="1"/>
        <end position="17"/>
    </location>
</feature>
<dbReference type="PRINTS" id="PR00792">
    <property type="entry name" value="PEPSIN"/>
</dbReference>
<dbReference type="GO" id="GO:0006508">
    <property type="term" value="P:proteolysis"/>
    <property type="evidence" value="ECO:0007669"/>
    <property type="project" value="UniProtKB-KW"/>
</dbReference>
<dbReference type="PANTHER" id="PTHR47966:SF65">
    <property type="entry name" value="ASPARTIC-TYPE ENDOPEPTIDASE"/>
    <property type="match status" value="1"/>
</dbReference>
<feature type="active site" evidence="6">
    <location>
        <position position="77"/>
    </location>
</feature>
<feature type="region of interest" description="Disordered" evidence="9">
    <location>
        <begin position="456"/>
        <end position="479"/>
    </location>
</feature>
<evidence type="ECO:0000256" key="1">
    <source>
        <dbReference type="ARBA" id="ARBA00007447"/>
    </source>
</evidence>
<keyword evidence="4 8" id="KW-0064">Aspartyl protease</keyword>
<evidence type="ECO:0000256" key="9">
    <source>
        <dbReference type="SAM" id="MobiDB-lite"/>
    </source>
</evidence>
<proteinExistence type="inferred from homology"/>
<comment type="similarity">
    <text evidence="1 8">Belongs to the peptidase A1 family.</text>
</comment>
<evidence type="ECO:0000313" key="13">
    <source>
        <dbReference type="EMBL" id="KAK4116920.1"/>
    </source>
</evidence>
<evidence type="ECO:0000259" key="12">
    <source>
        <dbReference type="PROSITE" id="PS51767"/>
    </source>
</evidence>
<dbReference type="SUPFAM" id="SSF50630">
    <property type="entry name" value="Acid proteases"/>
    <property type="match status" value="1"/>
</dbReference>
<keyword evidence="14" id="KW-1185">Reference proteome</keyword>
<evidence type="ECO:0000256" key="3">
    <source>
        <dbReference type="ARBA" id="ARBA00022729"/>
    </source>
</evidence>
<dbReference type="PANTHER" id="PTHR47966">
    <property type="entry name" value="BETA-SITE APP-CLEAVING ENZYME, ISOFORM A-RELATED"/>
    <property type="match status" value="1"/>
</dbReference>
<dbReference type="EMBL" id="MU853332">
    <property type="protein sequence ID" value="KAK4116920.1"/>
    <property type="molecule type" value="Genomic_DNA"/>
</dbReference>
<dbReference type="InterPro" id="IPR021109">
    <property type="entry name" value="Peptidase_aspartic_dom_sf"/>
</dbReference>
<reference evidence="13" key="2">
    <citation type="submission" date="2023-05" db="EMBL/GenBank/DDBJ databases">
        <authorList>
            <consortium name="Lawrence Berkeley National Laboratory"/>
            <person name="Steindorff A."/>
            <person name="Hensen N."/>
            <person name="Bonometti L."/>
            <person name="Westerberg I."/>
            <person name="Brannstrom I.O."/>
            <person name="Guillou S."/>
            <person name="Cros-Aarteil S."/>
            <person name="Calhoun S."/>
            <person name="Haridas S."/>
            <person name="Kuo A."/>
            <person name="Mondo S."/>
            <person name="Pangilinan J."/>
            <person name="Riley R."/>
            <person name="Labutti K."/>
            <person name="Andreopoulos B."/>
            <person name="Lipzen A."/>
            <person name="Chen C."/>
            <person name="Yanf M."/>
            <person name="Daum C."/>
            <person name="Ng V."/>
            <person name="Clum A."/>
            <person name="Ohm R."/>
            <person name="Martin F."/>
            <person name="Silar P."/>
            <person name="Natvig D."/>
            <person name="Lalanne C."/>
            <person name="Gautier V."/>
            <person name="Ament-Velasquez S.L."/>
            <person name="Kruys A."/>
            <person name="Hutchinson M.I."/>
            <person name="Powell A.J."/>
            <person name="Barry K."/>
            <person name="Miller A.N."/>
            <person name="Grigoriev I.V."/>
            <person name="Debuchy R."/>
            <person name="Gladieux P."/>
            <person name="Thoren M.H."/>
            <person name="Johannesson H."/>
        </authorList>
    </citation>
    <scope>NUCLEOTIDE SEQUENCE</scope>
    <source>
        <strain evidence="13">CBS 508.74</strain>
    </source>
</reference>
<dbReference type="Gene3D" id="2.40.70.10">
    <property type="entry name" value="Acid Proteases"/>
    <property type="match status" value="2"/>
</dbReference>
<dbReference type="RefSeq" id="XP_064674490.1">
    <property type="nucleotide sequence ID" value="XM_064810719.1"/>
</dbReference>
<dbReference type="CDD" id="cd05474">
    <property type="entry name" value="SAP_like"/>
    <property type="match status" value="1"/>
</dbReference>
<evidence type="ECO:0000256" key="11">
    <source>
        <dbReference type="SAM" id="SignalP"/>
    </source>
</evidence>
<evidence type="ECO:0000256" key="4">
    <source>
        <dbReference type="ARBA" id="ARBA00022750"/>
    </source>
</evidence>
<keyword evidence="10" id="KW-1133">Transmembrane helix</keyword>
<protein>
    <submittedName>
        <fullName evidence="13">Acid protease</fullName>
    </submittedName>
</protein>
<evidence type="ECO:0000256" key="10">
    <source>
        <dbReference type="SAM" id="Phobius"/>
    </source>
</evidence>
<feature type="chain" id="PRO_5042942711" evidence="11">
    <location>
        <begin position="18"/>
        <end position="506"/>
    </location>
</feature>
<dbReference type="InterPro" id="IPR033876">
    <property type="entry name" value="SAP-like"/>
</dbReference>
<evidence type="ECO:0000256" key="6">
    <source>
        <dbReference type="PIRSR" id="PIRSR601461-1"/>
    </source>
</evidence>
<reference evidence="13" key="1">
    <citation type="journal article" date="2023" name="Mol. Phylogenet. Evol.">
        <title>Genome-scale phylogeny and comparative genomics of the fungal order Sordariales.</title>
        <authorList>
            <person name="Hensen N."/>
            <person name="Bonometti L."/>
            <person name="Westerberg I."/>
            <person name="Brannstrom I.O."/>
            <person name="Guillou S."/>
            <person name="Cros-Aarteil S."/>
            <person name="Calhoun S."/>
            <person name="Haridas S."/>
            <person name="Kuo A."/>
            <person name="Mondo S."/>
            <person name="Pangilinan J."/>
            <person name="Riley R."/>
            <person name="LaButti K."/>
            <person name="Andreopoulos B."/>
            <person name="Lipzen A."/>
            <person name="Chen C."/>
            <person name="Yan M."/>
            <person name="Daum C."/>
            <person name="Ng V."/>
            <person name="Clum A."/>
            <person name="Steindorff A."/>
            <person name="Ohm R.A."/>
            <person name="Martin F."/>
            <person name="Silar P."/>
            <person name="Natvig D.O."/>
            <person name="Lalanne C."/>
            <person name="Gautier V."/>
            <person name="Ament-Velasquez S.L."/>
            <person name="Kruys A."/>
            <person name="Hutchinson M.I."/>
            <person name="Powell A.J."/>
            <person name="Barry K."/>
            <person name="Miller A.N."/>
            <person name="Grigoriev I.V."/>
            <person name="Debuchy R."/>
            <person name="Gladieux P."/>
            <person name="Hiltunen Thoren M."/>
            <person name="Johannesson H."/>
        </authorList>
    </citation>
    <scope>NUCLEOTIDE SEQUENCE</scope>
    <source>
        <strain evidence="13">CBS 508.74</strain>
    </source>
</reference>
<dbReference type="Proteomes" id="UP001302812">
    <property type="component" value="Unassembled WGS sequence"/>
</dbReference>
<dbReference type="GO" id="GO:0004190">
    <property type="term" value="F:aspartic-type endopeptidase activity"/>
    <property type="evidence" value="ECO:0007669"/>
    <property type="project" value="UniProtKB-KW"/>
</dbReference>
<gene>
    <name evidence="13" type="ORF">N656DRAFT_698517</name>
</gene>
<sequence length="506" mass="53176">MRLGWAALLALASDVSSQSVVRFNVTKGAPGARGGGVPTLSRRSTYSEQLINSIAGGGYFTQVKVGTPGQTMTMLLDTGSSDTWVLSYKANLCTDQELQDLYGMTCTDTYDPSKSSTNKLVTPHGFKIVYLDGGTASGDYISDDFSIGGTTIKSLQMAYVTQAVRGTGIMGLGFSSGERASTKYPNIMDELTNQGKISCKAYSLYLNDRRTDAGSILFGGIDTDKFIGPLKILPLYKPPGGDDDNDYSSFEVNFTAVSLAHTNGTASVDMQTSILDHPVPAVLDSGTTLSYLPDEITSRLYSALGAVFDPDLRMTLIDCGYLTSDPGLKLMFTFPSSTGEARISVPVWELVLDILPPSSASSAATAHFKSGPCVFGIQSTAVIEDAGGLNFTLLGDTFLRSAYVVYDLTHHQIGIAQANLNSTGQTIIELSAQGSSLPTGVTGVAAQQTTFTPTGLLRTASPSPTPSNASKNSAPGRKGKGTLREVVGVLAATGLCILLGGALISW</sequence>
<comment type="caution">
    <text evidence="13">The sequence shown here is derived from an EMBL/GenBank/DDBJ whole genome shotgun (WGS) entry which is preliminary data.</text>
</comment>
<accession>A0AAN6TMY0</accession>
<dbReference type="GeneID" id="89934844"/>
<dbReference type="AlphaFoldDB" id="A0AAN6TMY0"/>
<keyword evidence="10" id="KW-0812">Transmembrane</keyword>